<dbReference type="InterPro" id="IPR005561">
    <property type="entry name" value="ANTAR"/>
</dbReference>
<sequence>MKDTVAASDPHHESVAELLIRLLASEDELGTFVDELAIMAAAEVSQDSPVSCGITLVRNRRNTIVGGSDDAARRFEDIHTYLGAGLRVEATKSRTIICVDDAEEEKRWRDFMDIAVLDDLRSLVAVPLDIDDTAQAVMTFYAMQPRSLGEPMLSKVQRFVEPVKRSLRVAVRTARFAEAAEHRQRAMESRTVIDVAIGITMAQAACSQEEAVAILKKASSHRNIKLRTLAGDLVDSLGQPERRSPSE</sequence>
<dbReference type="InterPro" id="IPR012074">
    <property type="entry name" value="GAF_ANTAR"/>
</dbReference>
<dbReference type="InterPro" id="IPR036388">
    <property type="entry name" value="WH-like_DNA-bd_sf"/>
</dbReference>
<dbReference type="SMART" id="SM01012">
    <property type="entry name" value="ANTAR"/>
    <property type="match status" value="1"/>
</dbReference>
<dbReference type="Gene3D" id="3.30.450.40">
    <property type="match status" value="1"/>
</dbReference>
<accession>A0A2H1IHI5</accession>
<dbReference type="PROSITE" id="PS50921">
    <property type="entry name" value="ANTAR"/>
    <property type="match status" value="1"/>
</dbReference>
<protein>
    <submittedName>
        <fullName evidence="4">ANTAR domain-containing protein</fullName>
    </submittedName>
</protein>
<feature type="domain" description="ANTAR" evidence="3">
    <location>
        <begin position="173"/>
        <end position="234"/>
    </location>
</feature>
<dbReference type="GO" id="GO:0003723">
    <property type="term" value="F:RNA binding"/>
    <property type="evidence" value="ECO:0007669"/>
    <property type="project" value="InterPro"/>
</dbReference>
<evidence type="ECO:0000313" key="4">
    <source>
        <dbReference type="EMBL" id="SMX74659.1"/>
    </source>
</evidence>
<organism evidence="4 5">
    <name type="scientific">Brevibacterium linens</name>
    <dbReference type="NCBI Taxonomy" id="1703"/>
    <lineage>
        <taxon>Bacteria</taxon>
        <taxon>Bacillati</taxon>
        <taxon>Actinomycetota</taxon>
        <taxon>Actinomycetes</taxon>
        <taxon>Micrococcales</taxon>
        <taxon>Brevibacteriaceae</taxon>
        <taxon>Brevibacterium</taxon>
    </lineage>
</organism>
<dbReference type="Gene3D" id="1.10.10.10">
    <property type="entry name" value="Winged helix-like DNA-binding domain superfamily/Winged helix DNA-binding domain"/>
    <property type="match status" value="1"/>
</dbReference>
<dbReference type="Proteomes" id="UP000234498">
    <property type="component" value="Unassembled WGS sequence"/>
</dbReference>
<keyword evidence="1" id="KW-0805">Transcription regulation</keyword>
<dbReference type="InterPro" id="IPR029016">
    <property type="entry name" value="GAF-like_dom_sf"/>
</dbReference>
<dbReference type="OrthoDB" id="3820533at2"/>
<dbReference type="EMBL" id="FXZA01000003">
    <property type="protein sequence ID" value="SMX74659.1"/>
    <property type="molecule type" value="Genomic_DNA"/>
</dbReference>
<evidence type="ECO:0000259" key="3">
    <source>
        <dbReference type="PROSITE" id="PS50921"/>
    </source>
</evidence>
<dbReference type="InterPro" id="IPR011006">
    <property type="entry name" value="CheY-like_superfamily"/>
</dbReference>
<evidence type="ECO:0000256" key="1">
    <source>
        <dbReference type="ARBA" id="ARBA00023015"/>
    </source>
</evidence>
<dbReference type="AlphaFoldDB" id="A0A2H1IHI5"/>
<dbReference type="Pfam" id="PF03861">
    <property type="entry name" value="ANTAR"/>
    <property type="match status" value="1"/>
</dbReference>
<dbReference type="PIRSF" id="PIRSF036625">
    <property type="entry name" value="GAF_ANTAR"/>
    <property type="match status" value="1"/>
</dbReference>
<name>A0A2H1IHI5_BRELN</name>
<dbReference type="SUPFAM" id="SSF55781">
    <property type="entry name" value="GAF domain-like"/>
    <property type="match status" value="1"/>
</dbReference>
<keyword evidence="2" id="KW-0804">Transcription</keyword>
<reference evidence="4 5" key="1">
    <citation type="submission" date="2017-03" db="EMBL/GenBank/DDBJ databases">
        <authorList>
            <person name="Afonso C.L."/>
            <person name="Miller P.J."/>
            <person name="Scott M.A."/>
            <person name="Spackman E."/>
            <person name="Goraichik I."/>
            <person name="Dimitrov K.M."/>
            <person name="Suarez D.L."/>
            <person name="Swayne D.E."/>
        </authorList>
    </citation>
    <scope>NUCLEOTIDE SEQUENCE [LARGE SCALE GENOMIC DNA]</scope>
    <source>
        <strain evidence="4 5">Mu101</strain>
    </source>
</reference>
<dbReference type="SUPFAM" id="SSF52172">
    <property type="entry name" value="CheY-like"/>
    <property type="match status" value="1"/>
</dbReference>
<gene>
    <name evidence="4" type="ORF">BLIN101_01215</name>
</gene>
<evidence type="ECO:0000256" key="2">
    <source>
        <dbReference type="ARBA" id="ARBA00023163"/>
    </source>
</evidence>
<evidence type="ECO:0000313" key="5">
    <source>
        <dbReference type="Proteomes" id="UP000234498"/>
    </source>
</evidence>
<dbReference type="RefSeq" id="WP_101594307.1">
    <property type="nucleotide sequence ID" value="NZ_FXZA01000003.1"/>
</dbReference>
<proteinExistence type="predicted"/>